<organism evidence="1">
    <name type="scientific">Tanacetum cinerariifolium</name>
    <name type="common">Dalmatian daisy</name>
    <name type="synonym">Chrysanthemum cinerariifolium</name>
    <dbReference type="NCBI Taxonomy" id="118510"/>
    <lineage>
        <taxon>Eukaryota</taxon>
        <taxon>Viridiplantae</taxon>
        <taxon>Streptophyta</taxon>
        <taxon>Embryophyta</taxon>
        <taxon>Tracheophyta</taxon>
        <taxon>Spermatophyta</taxon>
        <taxon>Magnoliopsida</taxon>
        <taxon>eudicotyledons</taxon>
        <taxon>Gunneridae</taxon>
        <taxon>Pentapetalae</taxon>
        <taxon>asterids</taxon>
        <taxon>campanulids</taxon>
        <taxon>Asterales</taxon>
        <taxon>Asteraceae</taxon>
        <taxon>Asteroideae</taxon>
        <taxon>Anthemideae</taxon>
        <taxon>Anthemidinae</taxon>
        <taxon>Tanacetum</taxon>
    </lineage>
</organism>
<feature type="non-terminal residue" evidence="1">
    <location>
        <position position="138"/>
    </location>
</feature>
<protein>
    <submittedName>
        <fullName evidence="1">Uncharacterized protein</fullName>
    </submittedName>
</protein>
<dbReference type="EMBL" id="BKCJ011401657">
    <property type="protein sequence ID" value="GFD30197.1"/>
    <property type="molecule type" value="Genomic_DNA"/>
</dbReference>
<sequence length="138" mass="14861">NGWIEADMPLLGELGAKVDEPMIVLTIDEVAESIAKGEEQVIAPVIYVEEDIAMIFSDDDFSDDGGPSTAVAERQSFTLLAPGFPVPPLVIEDLSTRMGNLEYEHGQLVKKVIQVSDAEVADDIVIGEIGFRVSTIEG</sequence>
<gene>
    <name evidence="1" type="ORF">Tci_902166</name>
</gene>
<evidence type="ECO:0000313" key="1">
    <source>
        <dbReference type="EMBL" id="GFD30197.1"/>
    </source>
</evidence>
<accession>A0A699V541</accession>
<dbReference type="AlphaFoldDB" id="A0A699V541"/>
<feature type="non-terminal residue" evidence="1">
    <location>
        <position position="1"/>
    </location>
</feature>
<name>A0A699V541_TANCI</name>
<comment type="caution">
    <text evidence="1">The sequence shown here is derived from an EMBL/GenBank/DDBJ whole genome shotgun (WGS) entry which is preliminary data.</text>
</comment>
<reference evidence="1" key="1">
    <citation type="journal article" date="2019" name="Sci. Rep.">
        <title>Draft genome of Tanacetum cinerariifolium, the natural source of mosquito coil.</title>
        <authorList>
            <person name="Yamashiro T."/>
            <person name="Shiraishi A."/>
            <person name="Satake H."/>
            <person name="Nakayama K."/>
        </authorList>
    </citation>
    <scope>NUCLEOTIDE SEQUENCE</scope>
</reference>
<proteinExistence type="predicted"/>